<evidence type="ECO:0000256" key="1">
    <source>
        <dbReference type="ARBA" id="ARBA00004141"/>
    </source>
</evidence>
<organism evidence="10">
    <name type="scientific">Rhizochromulina marina</name>
    <dbReference type="NCBI Taxonomy" id="1034831"/>
    <lineage>
        <taxon>Eukaryota</taxon>
        <taxon>Sar</taxon>
        <taxon>Stramenopiles</taxon>
        <taxon>Ochrophyta</taxon>
        <taxon>Dictyochophyceae</taxon>
        <taxon>Rhizochromulinales</taxon>
        <taxon>Rhizochromulina</taxon>
    </lineage>
</organism>
<evidence type="ECO:0000313" key="10">
    <source>
        <dbReference type="EMBL" id="CAD9687612.1"/>
    </source>
</evidence>
<proteinExistence type="inferred from homology"/>
<feature type="transmembrane region" description="Helical" evidence="8">
    <location>
        <begin position="423"/>
        <end position="445"/>
    </location>
</feature>
<feature type="domain" description="Ammonium transporter AmtB-like" evidence="9">
    <location>
        <begin position="317"/>
        <end position="447"/>
    </location>
</feature>
<keyword evidence="7" id="KW-0924">Ammonia transport</keyword>
<name>A0A7S2S369_9STRA</name>
<feature type="transmembrane region" description="Helical" evidence="8">
    <location>
        <begin position="57"/>
        <end position="78"/>
    </location>
</feature>
<feature type="transmembrane region" description="Helical" evidence="8">
    <location>
        <begin position="262"/>
        <end position="290"/>
    </location>
</feature>
<feature type="transmembrane region" description="Helical" evidence="8">
    <location>
        <begin position="371"/>
        <end position="389"/>
    </location>
</feature>
<comment type="subcellular location">
    <subcellularLocation>
        <location evidence="1">Membrane</location>
        <topology evidence="1">Multi-pass membrane protein</topology>
    </subcellularLocation>
</comment>
<dbReference type="AlphaFoldDB" id="A0A7S2S369"/>
<dbReference type="GO" id="GO:0008519">
    <property type="term" value="F:ammonium channel activity"/>
    <property type="evidence" value="ECO:0007669"/>
    <property type="project" value="InterPro"/>
</dbReference>
<feature type="transmembrane region" description="Helical" evidence="8">
    <location>
        <begin position="98"/>
        <end position="118"/>
    </location>
</feature>
<feature type="transmembrane region" description="Helical" evidence="8">
    <location>
        <begin position="234"/>
        <end position="256"/>
    </location>
</feature>
<keyword evidence="5 8" id="KW-1133">Transmembrane helix</keyword>
<accession>A0A7S2S369</accession>
<evidence type="ECO:0000256" key="8">
    <source>
        <dbReference type="SAM" id="Phobius"/>
    </source>
</evidence>
<feature type="domain" description="Ammonium transporter AmtB-like" evidence="9">
    <location>
        <begin position="21"/>
        <end position="282"/>
    </location>
</feature>
<keyword evidence="6 8" id="KW-0472">Membrane</keyword>
<protein>
    <recommendedName>
        <fullName evidence="9">Ammonium transporter AmtB-like domain-containing protein</fullName>
    </recommendedName>
</protein>
<feature type="transmembrane region" description="Helical" evidence="8">
    <location>
        <begin position="20"/>
        <end position="45"/>
    </location>
</feature>
<dbReference type="Pfam" id="PF00909">
    <property type="entry name" value="Ammonium_transp"/>
    <property type="match status" value="2"/>
</dbReference>
<evidence type="ECO:0000256" key="3">
    <source>
        <dbReference type="ARBA" id="ARBA00022448"/>
    </source>
</evidence>
<feature type="transmembrane region" description="Helical" evidence="8">
    <location>
        <begin position="175"/>
        <end position="197"/>
    </location>
</feature>
<comment type="similarity">
    <text evidence="2">Belongs to the ammonia transporter channel (TC 1.A.11.2) family.</text>
</comment>
<dbReference type="InterPro" id="IPR029020">
    <property type="entry name" value="Ammonium/urea_transptr"/>
</dbReference>
<evidence type="ECO:0000256" key="7">
    <source>
        <dbReference type="ARBA" id="ARBA00023177"/>
    </source>
</evidence>
<keyword evidence="3" id="KW-0813">Transport</keyword>
<feature type="transmembrane region" description="Helical" evidence="8">
    <location>
        <begin position="311"/>
        <end position="332"/>
    </location>
</feature>
<dbReference type="SUPFAM" id="SSF111352">
    <property type="entry name" value="Ammonium transporter"/>
    <property type="match status" value="1"/>
</dbReference>
<feature type="transmembrane region" description="Helical" evidence="8">
    <location>
        <begin position="338"/>
        <end position="359"/>
    </location>
</feature>
<dbReference type="GO" id="GO:0097272">
    <property type="term" value="P:ammonium homeostasis"/>
    <property type="evidence" value="ECO:0007669"/>
    <property type="project" value="TreeGrafter"/>
</dbReference>
<dbReference type="InterPro" id="IPR024041">
    <property type="entry name" value="NH4_transpt_AmtB-like_dom"/>
</dbReference>
<dbReference type="Gene3D" id="1.10.3430.10">
    <property type="entry name" value="Ammonium transporter AmtB like domains"/>
    <property type="match status" value="1"/>
</dbReference>
<evidence type="ECO:0000256" key="4">
    <source>
        <dbReference type="ARBA" id="ARBA00022692"/>
    </source>
</evidence>
<dbReference type="PANTHER" id="PTHR11730:SF6">
    <property type="entry name" value="AMMONIUM TRANSPORTER"/>
    <property type="match status" value="1"/>
</dbReference>
<gene>
    <name evidence="10" type="ORF">RMAR1173_LOCUS10478</name>
</gene>
<feature type="transmembrane region" description="Helical" evidence="8">
    <location>
        <begin position="125"/>
        <end position="143"/>
    </location>
</feature>
<sequence length="691" mass="75859">MNSSEIAAEIESLSDDLDVLWTILSLVLVLFMQSGFAMLEAGATVDNHVENILMKNLLDVSVSALCWLFVGYPIAFGAQIDGKEEWKDWYFDSSNFDSVSWLFSWAFAAASATIVSGAVAERVNLWIYLVYCAAMVTFLYPMVVRLTWGGGPFAAHPTAIAWGGFRLFSCGTMDFAGSGIVHMTAAVAAVVVAVRVGPRRFRFKMSRTSDVITVAANEGDGDEGERGSSTGFQALGTFLLWLGWYGFNAGSTLGIAGQSSVVSHIIMTTTMAAVAGLLASCLFGGILRQVRRTDYFKQRFKLNIRGQGRTQAFYLPDMLNGALAGLVSITAGCHIIPIGYSIAAGGLAAIVFHIGSLVLQQQQVDDVINAIPVHGYCGALGLILAVLFADEDRFRDYLEIAGYGSDQAATVADRCIGDRYRSLGATVVFIICVTFWICLVLNWALELVRRGSKVSINYRPEDDPAFKQDRVEVPLTGLTLQQIARIIRCNPLWVLAVTVPTMTLKFLSALVVHLRQEYPHCGIFFLCEGFCEGSPTTHERQRTGSVKHVPTAKALLQSLEFSDQVIWAFEQAGYRTQAHVESLDSKRFDELVRRIRQGYVPTDNGFSFSSASLQFDASVARLNRHLLHVKGQDFFVSYQEVNEPEGPPGTITMRTQRQLPQAVAQAPVDFRAGEIRQNDIEIITLPPGGRR</sequence>
<feature type="transmembrane region" description="Helical" evidence="8">
    <location>
        <begin position="492"/>
        <end position="514"/>
    </location>
</feature>
<keyword evidence="4 8" id="KW-0812">Transmembrane</keyword>
<dbReference type="GO" id="GO:0005886">
    <property type="term" value="C:plasma membrane"/>
    <property type="evidence" value="ECO:0007669"/>
    <property type="project" value="TreeGrafter"/>
</dbReference>
<evidence type="ECO:0000256" key="5">
    <source>
        <dbReference type="ARBA" id="ARBA00022989"/>
    </source>
</evidence>
<reference evidence="10" key="1">
    <citation type="submission" date="2021-01" db="EMBL/GenBank/DDBJ databases">
        <authorList>
            <person name="Corre E."/>
            <person name="Pelletier E."/>
            <person name="Niang G."/>
            <person name="Scheremetjew M."/>
            <person name="Finn R."/>
            <person name="Kale V."/>
            <person name="Holt S."/>
            <person name="Cochrane G."/>
            <person name="Meng A."/>
            <person name="Brown T."/>
            <person name="Cohen L."/>
        </authorList>
    </citation>
    <scope>NUCLEOTIDE SEQUENCE</scope>
    <source>
        <strain evidence="10">CCMP1243</strain>
    </source>
</reference>
<evidence type="ECO:0000256" key="6">
    <source>
        <dbReference type="ARBA" id="ARBA00023136"/>
    </source>
</evidence>
<dbReference type="EMBL" id="HBHJ01015757">
    <property type="protein sequence ID" value="CAD9687612.1"/>
    <property type="molecule type" value="Transcribed_RNA"/>
</dbReference>
<dbReference type="PANTHER" id="PTHR11730">
    <property type="entry name" value="AMMONIUM TRANSPORTER"/>
    <property type="match status" value="1"/>
</dbReference>
<evidence type="ECO:0000259" key="9">
    <source>
        <dbReference type="Pfam" id="PF00909"/>
    </source>
</evidence>
<evidence type="ECO:0000256" key="2">
    <source>
        <dbReference type="ARBA" id="ARBA00005887"/>
    </source>
</evidence>